<organism evidence="1 2">
    <name type="scientific">Botrytis fragariae</name>
    <dbReference type="NCBI Taxonomy" id="1964551"/>
    <lineage>
        <taxon>Eukaryota</taxon>
        <taxon>Fungi</taxon>
        <taxon>Dikarya</taxon>
        <taxon>Ascomycota</taxon>
        <taxon>Pezizomycotina</taxon>
        <taxon>Leotiomycetes</taxon>
        <taxon>Helotiales</taxon>
        <taxon>Sclerotiniaceae</taxon>
        <taxon>Botrytis</taxon>
    </lineage>
</organism>
<accession>A0A8H6B4B2</accession>
<name>A0A8H6B4B2_9HELO</name>
<dbReference type="Proteomes" id="UP000531561">
    <property type="component" value="Unassembled WGS sequence"/>
</dbReference>
<comment type="caution">
    <text evidence="1">The sequence shown here is derived from an EMBL/GenBank/DDBJ whole genome shotgun (WGS) entry which is preliminary data.</text>
</comment>
<reference evidence="1 2" key="1">
    <citation type="journal article" date="2020" name="Phytopathology">
        <title>A high-quality genome resource of Botrytis fragariae, a new and rapidly spreading fungal pathogen causing strawberry gray mold in the U.S.A.</title>
        <authorList>
            <person name="Wu Y."/>
            <person name="Saski C.A."/>
            <person name="Schnabel G."/>
            <person name="Xiao S."/>
            <person name="Hu M."/>
        </authorList>
    </citation>
    <scope>NUCLEOTIDE SEQUENCE [LARGE SCALE GENOMIC DNA]</scope>
    <source>
        <strain evidence="1 2">BVB16</strain>
    </source>
</reference>
<keyword evidence="2" id="KW-1185">Reference proteome</keyword>
<dbReference type="OrthoDB" id="3558853at2759"/>
<evidence type="ECO:0000313" key="2">
    <source>
        <dbReference type="Proteomes" id="UP000531561"/>
    </source>
</evidence>
<sequence>METEVLVCETGETEVFEELGDDEVENDVEETKVVDLMSVEGLDDSYVDIDVGMVKRLVLLEGSTRLLVVCEELSDSLSPVEKTLLVVSEHDVAEEPMVSPVVMMIESPDVIDRLIPVEVALVLEMELVWLATMIVVQRQAHEVELDASSSLPQT</sequence>
<dbReference type="GeneID" id="59260443"/>
<evidence type="ECO:0000313" key="1">
    <source>
        <dbReference type="EMBL" id="KAF5879173.1"/>
    </source>
</evidence>
<dbReference type="RefSeq" id="XP_037198117.1">
    <property type="nucleotide sequence ID" value="XM_037336751.1"/>
</dbReference>
<gene>
    <name evidence="1" type="ORF">Bfra_006378</name>
</gene>
<dbReference type="EMBL" id="JABFCT010000001">
    <property type="protein sequence ID" value="KAF5879173.1"/>
    <property type="molecule type" value="Genomic_DNA"/>
</dbReference>
<proteinExistence type="predicted"/>
<dbReference type="AlphaFoldDB" id="A0A8H6B4B2"/>
<protein>
    <submittedName>
        <fullName evidence="1">Uncharacterized protein</fullName>
    </submittedName>
</protein>